<accession>A0A0N8KR78</accession>
<comment type="subcellular location">
    <subcellularLocation>
        <location evidence="1">Membrane</location>
        <topology evidence="1">Multi-pass membrane protein</topology>
    </subcellularLocation>
</comment>
<dbReference type="InterPro" id="IPR036721">
    <property type="entry name" value="RCK_C_sf"/>
</dbReference>
<dbReference type="PATRIC" id="fig|1719120.3.peg.1331"/>
<dbReference type="GO" id="GO:0006813">
    <property type="term" value="P:potassium ion transport"/>
    <property type="evidence" value="ECO:0007669"/>
    <property type="project" value="InterPro"/>
</dbReference>
<feature type="transmembrane region" description="Helical" evidence="7">
    <location>
        <begin position="271"/>
        <end position="287"/>
    </location>
</feature>
<dbReference type="PANTHER" id="PTHR42751">
    <property type="entry name" value="SODIUM/HYDROGEN EXCHANGER FAMILY/TRKA DOMAIN PROTEIN"/>
    <property type="match status" value="1"/>
</dbReference>
<dbReference type="GO" id="GO:0008324">
    <property type="term" value="F:monoatomic cation transmembrane transporter activity"/>
    <property type="evidence" value="ECO:0007669"/>
    <property type="project" value="InterPro"/>
</dbReference>
<reference evidence="10 11" key="1">
    <citation type="submission" date="2015-09" db="EMBL/GenBank/DDBJ databases">
        <title>A metagenomics-based metabolic model of nitrate-dependent anaerobic oxidation of methane by Methanoperedens-like archaea.</title>
        <authorList>
            <person name="Arshad A."/>
            <person name="Speth D.R."/>
            <person name="De Graaf R.M."/>
            <person name="Op Den Camp H.J."/>
            <person name="Jetten M.S."/>
            <person name="Welte C.U."/>
        </authorList>
    </citation>
    <scope>NUCLEOTIDE SEQUENCE [LARGE SCALE GENOMIC DNA]</scope>
</reference>
<feature type="transmembrane region" description="Helical" evidence="7">
    <location>
        <begin position="56"/>
        <end position="75"/>
    </location>
</feature>
<evidence type="ECO:0000256" key="1">
    <source>
        <dbReference type="ARBA" id="ARBA00004141"/>
    </source>
</evidence>
<name>A0A0N8KR78_9EURY</name>
<dbReference type="InterPro" id="IPR006037">
    <property type="entry name" value="RCK_C"/>
</dbReference>
<protein>
    <submittedName>
        <fullName evidence="10">Glutathione-regulated potassium-efflux system protein</fullName>
    </submittedName>
</protein>
<feature type="transmembrane region" description="Helical" evidence="7">
    <location>
        <begin position="32"/>
        <end position="50"/>
    </location>
</feature>
<evidence type="ECO:0000256" key="4">
    <source>
        <dbReference type="ARBA" id="ARBA00022692"/>
    </source>
</evidence>
<dbReference type="Gene3D" id="3.30.70.1450">
    <property type="entry name" value="Regulator of K+ conductance, C-terminal domain"/>
    <property type="match status" value="1"/>
</dbReference>
<sequence length="662" mass="73061">MSELGFLRDFVIIFSAAIAINFLFYRLRIAPIVGYLIAGVLLGPSMLGVIYDVGLIEVLAEVGVILLLFLIGIEFSIEELVRINRSVFIGGFIQVFLVTVVVLLISLSFGVSIEKGIFMGLLVAMSSTAIVFKVLSDRGEMDSPQGRISAGILIFQDLSVVVLVLVLPMLAGRSGFSAFNVLSSLFWAFAVMGLVILVARFVVPLILNNVVQTHSRELFLISIVLICIGTAWLTSLVGLSLALGAFLAGLVISESHYGHQAFSEILPLKDIFVILFFVSIGMLLDINSVIRNPFYVLLGVLAILVIKFTVGMLVPVVLGYPLRIGVLVGVTLSQIGEFSFVLSKEGINLGLLSGDDYQVFLASAIITMVFTPFMIQGSGRFSEYFERLPISSTLKFGRFHENVFKKQKLNKHVIVVGFGLNGRNVSRVLSASGIPFVVLEMNPETVRIEKKRGVPIIYGDASKEAVLEHVNLMGALSIVIAISDASATRRIVEMARRLNPSVYIIARTRYTKEVNPLYSLGANDVIPEEFETSIEIISRVLHRYFIPVNEIDKHISEIRKDGYGIFRNVEQKYTVFPELKQHLPDIDIETFRIEEESRLTGKTLAEISLRKNYGVTVLAIKRGKETITNPTGDIRLLPQDIVILIGTRDCITKVSSVLLLVK</sequence>
<keyword evidence="3" id="KW-0813">Transport</keyword>
<keyword evidence="6 7" id="KW-0472">Membrane</keyword>
<dbReference type="Gene3D" id="3.40.50.720">
    <property type="entry name" value="NAD(P)-binding Rossmann-like Domain"/>
    <property type="match status" value="1"/>
</dbReference>
<feature type="transmembrane region" description="Helical" evidence="7">
    <location>
        <begin position="294"/>
        <end position="318"/>
    </location>
</feature>
<evidence type="ECO:0000256" key="6">
    <source>
        <dbReference type="ARBA" id="ARBA00023136"/>
    </source>
</evidence>
<comment type="similarity">
    <text evidence="2">Belongs to the monovalent cation:proton antiporter 2 (CPA2) transporter (TC 2.A.37) family.</text>
</comment>
<dbReference type="PROSITE" id="PS51201">
    <property type="entry name" value="RCK_N"/>
    <property type="match status" value="1"/>
</dbReference>
<evidence type="ECO:0000259" key="8">
    <source>
        <dbReference type="PROSITE" id="PS51201"/>
    </source>
</evidence>
<feature type="transmembrane region" description="Helical" evidence="7">
    <location>
        <begin position="117"/>
        <end position="136"/>
    </location>
</feature>
<feature type="transmembrane region" description="Helical" evidence="7">
    <location>
        <begin position="148"/>
        <end position="172"/>
    </location>
</feature>
<evidence type="ECO:0000256" key="3">
    <source>
        <dbReference type="ARBA" id="ARBA00022448"/>
    </source>
</evidence>
<dbReference type="EMBL" id="LKCM01000104">
    <property type="protein sequence ID" value="KPQ44178.1"/>
    <property type="molecule type" value="Genomic_DNA"/>
</dbReference>
<feature type="transmembrane region" description="Helical" evidence="7">
    <location>
        <begin position="184"/>
        <end position="206"/>
    </location>
</feature>
<dbReference type="InterPro" id="IPR038770">
    <property type="entry name" value="Na+/solute_symporter_sf"/>
</dbReference>
<organism evidence="10 11">
    <name type="scientific">Candidatus Methanoperedens nitratireducens</name>
    <dbReference type="NCBI Taxonomy" id="1392998"/>
    <lineage>
        <taxon>Archaea</taxon>
        <taxon>Methanobacteriati</taxon>
        <taxon>Methanobacteriota</taxon>
        <taxon>Stenosarchaea group</taxon>
        <taxon>Methanomicrobia</taxon>
        <taxon>Methanosarcinales</taxon>
        <taxon>ANME-2 cluster</taxon>
        <taxon>Candidatus Methanoperedentaceae</taxon>
        <taxon>Candidatus Methanoperedens</taxon>
    </lineage>
</organism>
<feature type="transmembrane region" description="Helical" evidence="7">
    <location>
        <begin position="218"/>
        <end position="251"/>
    </location>
</feature>
<dbReference type="Pfam" id="PF02254">
    <property type="entry name" value="TrkA_N"/>
    <property type="match status" value="1"/>
</dbReference>
<dbReference type="InterPro" id="IPR036291">
    <property type="entry name" value="NAD(P)-bd_dom_sf"/>
</dbReference>
<keyword evidence="4 7" id="KW-0812">Transmembrane</keyword>
<feature type="transmembrane region" description="Helical" evidence="7">
    <location>
        <begin position="6"/>
        <end position="25"/>
    </location>
</feature>
<evidence type="ECO:0000256" key="5">
    <source>
        <dbReference type="ARBA" id="ARBA00022989"/>
    </source>
</evidence>
<gene>
    <name evidence="10" type="primary">kefC</name>
    <name evidence="10" type="ORF">MPEBLZ_01241</name>
</gene>
<dbReference type="InterPro" id="IPR006153">
    <property type="entry name" value="Cation/H_exchanger_TM"/>
</dbReference>
<evidence type="ECO:0000313" key="10">
    <source>
        <dbReference type="EMBL" id="KPQ44178.1"/>
    </source>
</evidence>
<evidence type="ECO:0000313" key="11">
    <source>
        <dbReference type="Proteomes" id="UP000050360"/>
    </source>
</evidence>
<dbReference type="GO" id="GO:0015297">
    <property type="term" value="F:antiporter activity"/>
    <property type="evidence" value="ECO:0007669"/>
    <property type="project" value="InterPro"/>
</dbReference>
<dbReference type="GO" id="GO:1902600">
    <property type="term" value="P:proton transmembrane transport"/>
    <property type="evidence" value="ECO:0007669"/>
    <property type="project" value="InterPro"/>
</dbReference>
<evidence type="ECO:0000256" key="7">
    <source>
        <dbReference type="SAM" id="Phobius"/>
    </source>
</evidence>
<feature type="transmembrane region" description="Helical" evidence="7">
    <location>
        <begin position="87"/>
        <end position="111"/>
    </location>
</feature>
<feature type="domain" description="RCK C-terminal" evidence="9">
    <location>
        <begin position="576"/>
        <end position="660"/>
    </location>
</feature>
<dbReference type="GO" id="GO:0016020">
    <property type="term" value="C:membrane"/>
    <property type="evidence" value="ECO:0007669"/>
    <property type="project" value="UniProtKB-SubCell"/>
</dbReference>
<dbReference type="Pfam" id="PF02080">
    <property type="entry name" value="TrkA_C"/>
    <property type="match status" value="1"/>
</dbReference>
<proteinExistence type="inferred from homology"/>
<dbReference type="Proteomes" id="UP000050360">
    <property type="component" value="Unassembled WGS sequence"/>
</dbReference>
<evidence type="ECO:0000259" key="9">
    <source>
        <dbReference type="PROSITE" id="PS51202"/>
    </source>
</evidence>
<feature type="domain" description="RCK N-terminal" evidence="8">
    <location>
        <begin position="410"/>
        <end position="527"/>
    </location>
</feature>
<dbReference type="Pfam" id="PF00999">
    <property type="entry name" value="Na_H_Exchanger"/>
    <property type="match status" value="1"/>
</dbReference>
<comment type="caution">
    <text evidence="10">The sequence shown here is derived from an EMBL/GenBank/DDBJ whole genome shotgun (WGS) entry which is preliminary data.</text>
</comment>
<dbReference type="PROSITE" id="PS51202">
    <property type="entry name" value="RCK_C"/>
    <property type="match status" value="1"/>
</dbReference>
<keyword evidence="5 7" id="KW-1133">Transmembrane helix</keyword>
<dbReference type="AlphaFoldDB" id="A0A0N8KR78"/>
<dbReference type="InterPro" id="IPR003148">
    <property type="entry name" value="RCK_N"/>
</dbReference>
<dbReference type="SUPFAM" id="SSF116726">
    <property type="entry name" value="TrkA C-terminal domain-like"/>
    <property type="match status" value="1"/>
</dbReference>
<evidence type="ECO:0000256" key="2">
    <source>
        <dbReference type="ARBA" id="ARBA00005551"/>
    </source>
</evidence>
<dbReference type="PANTHER" id="PTHR42751:SF3">
    <property type="entry name" value="SODIUM_GLUTAMATE SYMPORTER"/>
    <property type="match status" value="1"/>
</dbReference>
<dbReference type="Gene3D" id="1.20.1530.20">
    <property type="match status" value="1"/>
</dbReference>
<dbReference type="SUPFAM" id="SSF51735">
    <property type="entry name" value="NAD(P)-binding Rossmann-fold domains"/>
    <property type="match status" value="1"/>
</dbReference>